<dbReference type="GO" id="GO:0030246">
    <property type="term" value="F:carbohydrate binding"/>
    <property type="evidence" value="ECO:0007669"/>
    <property type="project" value="InterPro"/>
</dbReference>
<organism evidence="1">
    <name type="scientific">marine sediment metagenome</name>
    <dbReference type="NCBI Taxonomy" id="412755"/>
    <lineage>
        <taxon>unclassified sequences</taxon>
        <taxon>metagenomes</taxon>
        <taxon>ecological metagenomes</taxon>
    </lineage>
</organism>
<comment type="caution">
    <text evidence="1">The sequence shown here is derived from an EMBL/GenBank/DDBJ whole genome shotgun (WGS) entry which is preliminary data.</text>
</comment>
<accession>A0A0F9NEZ4</accession>
<name>A0A0F9NEZ4_9ZZZZ</name>
<evidence type="ECO:0000313" key="1">
    <source>
        <dbReference type="EMBL" id="KKM79932.1"/>
    </source>
</evidence>
<dbReference type="InterPro" id="IPR008965">
    <property type="entry name" value="CBM2/CBM3_carb-bd_dom_sf"/>
</dbReference>
<protein>
    <recommendedName>
        <fullName evidence="2">Cohesin domain-containing protein</fullName>
    </recommendedName>
</protein>
<gene>
    <name evidence="1" type="ORF">LCGC14_1344920</name>
</gene>
<feature type="non-terminal residue" evidence="1">
    <location>
        <position position="73"/>
    </location>
</feature>
<proteinExistence type="predicted"/>
<dbReference type="SUPFAM" id="SSF49384">
    <property type="entry name" value="Carbohydrate-binding domain"/>
    <property type="match status" value="1"/>
</dbReference>
<dbReference type="EMBL" id="LAZR01008264">
    <property type="protein sequence ID" value="KKM79932.1"/>
    <property type="molecule type" value="Genomic_DNA"/>
</dbReference>
<sequence length="73" mass="7802">MPSVIHSEGASLYFSPNIGTFFIGSTFNVSIFVNTGGSNINAVKVDLKFNPRQIQVASPVAGKSFISVWIAQP</sequence>
<evidence type="ECO:0008006" key="2">
    <source>
        <dbReference type="Google" id="ProtNLM"/>
    </source>
</evidence>
<dbReference type="AlphaFoldDB" id="A0A0F9NEZ4"/>
<reference evidence="1" key="1">
    <citation type="journal article" date="2015" name="Nature">
        <title>Complex archaea that bridge the gap between prokaryotes and eukaryotes.</title>
        <authorList>
            <person name="Spang A."/>
            <person name="Saw J.H."/>
            <person name="Jorgensen S.L."/>
            <person name="Zaremba-Niedzwiedzka K."/>
            <person name="Martijn J."/>
            <person name="Lind A.E."/>
            <person name="van Eijk R."/>
            <person name="Schleper C."/>
            <person name="Guy L."/>
            <person name="Ettema T.J."/>
        </authorList>
    </citation>
    <scope>NUCLEOTIDE SEQUENCE</scope>
</reference>